<proteinExistence type="predicted"/>
<dbReference type="EMBL" id="CP001016">
    <property type="protein sequence ID" value="ACB96809.1"/>
    <property type="molecule type" value="Genomic_DNA"/>
</dbReference>
<sequence>MEALFHQAVAQPISFGAKLMSSAQFKSLFQEGMDLVAEAAAYLDGEGRDDSKRLNRAGALAYSVESMRLTTRLLQLASWLLLQRAVNEGELTAEEASSDKHKIQLTPQDAATNEDQYRSLPLRLCELIDHSVRLQTRVLHLDDLIHRPETQAQWRAPGLNPVAESLAVLQAALTPSADTTL</sequence>
<dbReference type="OrthoDB" id="9799531at2"/>
<protein>
    <recommendedName>
        <fullName evidence="3">Regulator of CtrA degradation</fullName>
    </recommendedName>
</protein>
<dbReference type="Gene3D" id="1.10.8.930">
    <property type="entry name" value="Protein of unknown function DUF1465"/>
    <property type="match status" value="1"/>
</dbReference>
<dbReference type="InterPro" id="IPR038301">
    <property type="entry name" value="AraC-like_sf"/>
</dbReference>
<dbReference type="eggNOG" id="COG5317">
    <property type="taxonomic scope" value="Bacteria"/>
</dbReference>
<dbReference type="KEGG" id="bid:Bind_3249"/>
<reference evidence="1 2" key="2">
    <citation type="journal article" date="2010" name="J. Bacteriol.">
        <title>Complete genome sequence of Beijerinckia indica subsp. indica.</title>
        <authorList>
            <person name="Tamas I."/>
            <person name="Dedysh S.N."/>
            <person name="Liesack W."/>
            <person name="Stott M.B."/>
            <person name="Alam M."/>
            <person name="Murrell J.C."/>
            <person name="Dunfield P.F."/>
        </authorList>
    </citation>
    <scope>NUCLEOTIDE SEQUENCE [LARGE SCALE GENOMIC DNA]</scope>
    <source>
        <strain evidence="2">ATCC 9039 / DSM 1715 / NCIMB 8712</strain>
    </source>
</reference>
<dbReference type="AlphaFoldDB" id="B2ID44"/>
<dbReference type="Proteomes" id="UP000001695">
    <property type="component" value="Chromosome"/>
</dbReference>
<dbReference type="RefSeq" id="WP_012386157.1">
    <property type="nucleotide sequence ID" value="NC_010581.1"/>
</dbReference>
<gene>
    <name evidence="1" type="ordered locus">Bind_3249</name>
</gene>
<evidence type="ECO:0008006" key="3">
    <source>
        <dbReference type="Google" id="ProtNLM"/>
    </source>
</evidence>
<name>B2ID44_BEII9</name>
<evidence type="ECO:0000313" key="1">
    <source>
        <dbReference type="EMBL" id="ACB96809.1"/>
    </source>
</evidence>
<evidence type="ECO:0000313" key="2">
    <source>
        <dbReference type="Proteomes" id="UP000001695"/>
    </source>
</evidence>
<dbReference type="Pfam" id="PF07323">
    <property type="entry name" value="DUF1465"/>
    <property type="match status" value="1"/>
</dbReference>
<organism evidence="1 2">
    <name type="scientific">Beijerinckia indica subsp. indica (strain ATCC 9039 / DSM 1715 / NCIMB 8712)</name>
    <dbReference type="NCBI Taxonomy" id="395963"/>
    <lineage>
        <taxon>Bacteria</taxon>
        <taxon>Pseudomonadati</taxon>
        <taxon>Pseudomonadota</taxon>
        <taxon>Alphaproteobacteria</taxon>
        <taxon>Hyphomicrobiales</taxon>
        <taxon>Beijerinckiaceae</taxon>
        <taxon>Beijerinckia</taxon>
    </lineage>
</organism>
<accession>B2ID44</accession>
<reference evidence="2" key="1">
    <citation type="submission" date="2008-03" db="EMBL/GenBank/DDBJ databases">
        <title>Complete sequence of chromosome of Beijerinckia indica subsp. indica ATCC 9039.</title>
        <authorList>
            <consortium name="US DOE Joint Genome Institute"/>
            <person name="Copeland A."/>
            <person name="Lucas S."/>
            <person name="Lapidus A."/>
            <person name="Glavina del Rio T."/>
            <person name="Dalin E."/>
            <person name="Tice H."/>
            <person name="Bruce D."/>
            <person name="Goodwin L."/>
            <person name="Pitluck S."/>
            <person name="LaButti K."/>
            <person name="Schmutz J."/>
            <person name="Larimer F."/>
            <person name="Land M."/>
            <person name="Hauser L."/>
            <person name="Kyrpides N."/>
            <person name="Mikhailova N."/>
            <person name="Dunfield P.F."/>
            <person name="Dedysh S.N."/>
            <person name="Liesack W."/>
            <person name="Saw J.H."/>
            <person name="Alam M."/>
            <person name="Chen Y."/>
            <person name="Murrell J.C."/>
            <person name="Richardson P."/>
        </authorList>
    </citation>
    <scope>NUCLEOTIDE SEQUENCE [LARGE SCALE GENOMIC DNA]</scope>
    <source>
        <strain evidence="2">ATCC 9039 / DSM 1715 / NCIMB 8712</strain>
    </source>
</reference>
<dbReference type="HOGENOM" id="CLU_114005_0_0_5"/>
<keyword evidence="2" id="KW-1185">Reference proteome</keyword>
<dbReference type="InterPro" id="IPR010848">
    <property type="entry name" value="DUF1465"/>
</dbReference>
<dbReference type="STRING" id="395963.Bind_3249"/>